<dbReference type="Pfam" id="PF00892">
    <property type="entry name" value="EamA"/>
    <property type="match status" value="2"/>
</dbReference>
<feature type="transmembrane region" description="Helical" evidence="6">
    <location>
        <begin position="277"/>
        <end position="295"/>
    </location>
</feature>
<comment type="caution">
    <text evidence="9">The sequence shown here is derived from an EMBL/GenBank/DDBJ whole genome shotgun (WGS) entry which is preliminary data.</text>
</comment>
<accession>A0ABX1R521</accession>
<evidence type="ECO:0000259" key="8">
    <source>
        <dbReference type="Pfam" id="PF00892"/>
    </source>
</evidence>
<evidence type="ECO:0000313" key="9">
    <source>
        <dbReference type="EMBL" id="NMH60567.1"/>
    </source>
</evidence>
<feature type="domain" description="EamA" evidence="8">
    <location>
        <begin position="9"/>
        <end position="142"/>
    </location>
</feature>
<keyword evidence="10" id="KW-1185">Reference proteome</keyword>
<protein>
    <submittedName>
        <fullName evidence="9">EamA family transporter</fullName>
    </submittedName>
</protein>
<evidence type="ECO:0000256" key="3">
    <source>
        <dbReference type="ARBA" id="ARBA00022692"/>
    </source>
</evidence>
<dbReference type="InterPro" id="IPR000620">
    <property type="entry name" value="EamA_dom"/>
</dbReference>
<name>A0ABX1R521_9ALTE</name>
<evidence type="ECO:0000256" key="6">
    <source>
        <dbReference type="SAM" id="Phobius"/>
    </source>
</evidence>
<evidence type="ECO:0000256" key="1">
    <source>
        <dbReference type="ARBA" id="ARBA00004141"/>
    </source>
</evidence>
<feature type="transmembrane region" description="Helical" evidence="6">
    <location>
        <begin position="126"/>
        <end position="146"/>
    </location>
</feature>
<dbReference type="EMBL" id="JAATNW010000005">
    <property type="protein sequence ID" value="NMH60567.1"/>
    <property type="molecule type" value="Genomic_DNA"/>
</dbReference>
<evidence type="ECO:0000256" key="2">
    <source>
        <dbReference type="ARBA" id="ARBA00007362"/>
    </source>
</evidence>
<feature type="transmembrane region" description="Helical" evidence="6">
    <location>
        <begin position="158"/>
        <end position="179"/>
    </location>
</feature>
<dbReference type="PANTHER" id="PTHR32322:SF2">
    <property type="entry name" value="EAMA DOMAIN-CONTAINING PROTEIN"/>
    <property type="match status" value="1"/>
</dbReference>
<keyword evidence="3 6" id="KW-0812">Transmembrane</keyword>
<evidence type="ECO:0000256" key="7">
    <source>
        <dbReference type="SAM" id="SignalP"/>
    </source>
</evidence>
<feature type="transmembrane region" description="Helical" evidence="6">
    <location>
        <begin position="222"/>
        <end position="240"/>
    </location>
</feature>
<comment type="subcellular location">
    <subcellularLocation>
        <location evidence="1">Membrane</location>
        <topology evidence="1">Multi-pass membrane protein</topology>
    </subcellularLocation>
</comment>
<organism evidence="9 10">
    <name type="scientific">Alteromonas ponticola</name>
    <dbReference type="NCBI Taxonomy" id="2720613"/>
    <lineage>
        <taxon>Bacteria</taxon>
        <taxon>Pseudomonadati</taxon>
        <taxon>Pseudomonadota</taxon>
        <taxon>Gammaproteobacteria</taxon>
        <taxon>Alteromonadales</taxon>
        <taxon>Alteromonadaceae</taxon>
        <taxon>Alteromonas/Salinimonas group</taxon>
        <taxon>Alteromonas</taxon>
    </lineage>
</organism>
<feature type="transmembrane region" description="Helical" evidence="6">
    <location>
        <begin position="95"/>
        <end position="114"/>
    </location>
</feature>
<keyword evidence="4 6" id="KW-1133">Transmembrane helix</keyword>
<reference evidence="9 10" key="1">
    <citation type="submission" date="2020-03" db="EMBL/GenBank/DDBJ databases">
        <title>Alteromonas ponticola sp. nov., isolated from seawater.</title>
        <authorList>
            <person name="Yoon J.-H."/>
            <person name="Kim Y.-O."/>
        </authorList>
    </citation>
    <scope>NUCLEOTIDE SEQUENCE [LARGE SCALE GENOMIC DNA]</scope>
    <source>
        <strain evidence="9 10">MYP5</strain>
    </source>
</reference>
<feature type="chain" id="PRO_5045657611" evidence="7">
    <location>
        <begin position="28"/>
        <end position="316"/>
    </location>
</feature>
<dbReference type="RefSeq" id="WP_169211112.1">
    <property type="nucleotide sequence ID" value="NZ_JAATNW010000005.1"/>
</dbReference>
<keyword evidence="5 6" id="KW-0472">Membrane</keyword>
<evidence type="ECO:0000256" key="5">
    <source>
        <dbReference type="ARBA" id="ARBA00023136"/>
    </source>
</evidence>
<sequence length="316" mass="33539">MSCVCSGIKGALAIVAASILWGTTGTAATFAADVNPLAIGAFAMGIAGILMSFSAFASLRDDAINMLERPYLVVFGSVCVALYPLAFYSSMWWSGIAIGTVISLASAPFFAALLERLICKKSISPQWWVCFFVGATGMTLLSLGKIPDTHDTNIGSRGAWGVLLGLVAGLTYAGYSWAARELINHGVQAKSSLAGIFGGAAILLLPSLFFTGDNLFASKVSTYVLIYMAVIPMFLGYLLFGYGLKSMHASDATLLTLIEPVVATLLAIYLLGEAFNVVGWIGMVMISLCLILQSIPQRKALSTPLTNTRKRWSVSD</sequence>
<keyword evidence="7" id="KW-0732">Signal</keyword>
<dbReference type="InterPro" id="IPR037185">
    <property type="entry name" value="EmrE-like"/>
</dbReference>
<feature type="transmembrane region" description="Helical" evidence="6">
    <location>
        <begin position="191"/>
        <end position="210"/>
    </location>
</feature>
<feature type="transmembrane region" description="Helical" evidence="6">
    <location>
        <begin position="71"/>
        <end position="89"/>
    </location>
</feature>
<comment type="similarity">
    <text evidence="2">Belongs to the EamA transporter family.</text>
</comment>
<evidence type="ECO:0000256" key="4">
    <source>
        <dbReference type="ARBA" id="ARBA00022989"/>
    </source>
</evidence>
<proteinExistence type="inferred from homology"/>
<gene>
    <name evidence="9" type="ORF">HCJ96_11085</name>
</gene>
<dbReference type="InterPro" id="IPR050638">
    <property type="entry name" value="AA-Vitamin_Transporters"/>
</dbReference>
<dbReference type="Proteomes" id="UP000709336">
    <property type="component" value="Unassembled WGS sequence"/>
</dbReference>
<feature type="signal peptide" evidence="7">
    <location>
        <begin position="1"/>
        <end position="27"/>
    </location>
</feature>
<dbReference type="PANTHER" id="PTHR32322">
    <property type="entry name" value="INNER MEMBRANE TRANSPORTER"/>
    <property type="match status" value="1"/>
</dbReference>
<feature type="transmembrane region" description="Helical" evidence="6">
    <location>
        <begin position="37"/>
        <end position="59"/>
    </location>
</feature>
<dbReference type="SUPFAM" id="SSF103481">
    <property type="entry name" value="Multidrug resistance efflux transporter EmrE"/>
    <property type="match status" value="2"/>
</dbReference>
<feature type="domain" description="EamA" evidence="8">
    <location>
        <begin position="160"/>
        <end position="292"/>
    </location>
</feature>
<feature type="transmembrane region" description="Helical" evidence="6">
    <location>
        <begin position="252"/>
        <end position="271"/>
    </location>
</feature>
<evidence type="ECO:0000313" key="10">
    <source>
        <dbReference type="Proteomes" id="UP000709336"/>
    </source>
</evidence>